<evidence type="ECO:0000313" key="1">
    <source>
        <dbReference type="EMBL" id="KXA93116.1"/>
    </source>
</evidence>
<keyword evidence="2" id="KW-1185">Reference proteome</keyword>
<dbReference type="EMBL" id="LHXN01000015">
    <property type="protein sequence ID" value="KXA93116.1"/>
    <property type="molecule type" value="Genomic_DNA"/>
</dbReference>
<protein>
    <submittedName>
        <fullName evidence="1">Uncharacterized protein</fullName>
    </submittedName>
</protein>
<dbReference type="Proteomes" id="UP000070373">
    <property type="component" value="Unassembled WGS sequence"/>
</dbReference>
<organism evidence="1 2">
    <name type="scientific">candidate division MSBL1 archaeon SCGC-AAA259E17</name>
    <dbReference type="NCBI Taxonomy" id="1698263"/>
    <lineage>
        <taxon>Archaea</taxon>
        <taxon>Methanobacteriati</taxon>
        <taxon>Methanobacteriota</taxon>
        <taxon>candidate division MSBL1</taxon>
    </lineage>
</organism>
<comment type="caution">
    <text evidence="1">The sequence shown here is derived from an EMBL/GenBank/DDBJ whole genome shotgun (WGS) entry which is preliminary data.</text>
</comment>
<gene>
    <name evidence="1" type="ORF">AKJ64_01395</name>
</gene>
<dbReference type="AlphaFoldDB" id="A0A133UG74"/>
<evidence type="ECO:0000313" key="2">
    <source>
        <dbReference type="Proteomes" id="UP000070373"/>
    </source>
</evidence>
<name>A0A133UG74_9EURY</name>
<reference evidence="1 2" key="1">
    <citation type="journal article" date="2016" name="Sci. Rep.">
        <title>Metabolic traits of an uncultured archaeal lineage -MSBL1- from brine pools of the Red Sea.</title>
        <authorList>
            <person name="Mwirichia R."/>
            <person name="Alam I."/>
            <person name="Rashid M."/>
            <person name="Vinu M."/>
            <person name="Ba-Alawi W."/>
            <person name="Anthony Kamau A."/>
            <person name="Kamanda Ngugi D."/>
            <person name="Goker M."/>
            <person name="Klenk H.P."/>
            <person name="Bajic V."/>
            <person name="Stingl U."/>
        </authorList>
    </citation>
    <scope>NUCLEOTIDE SEQUENCE [LARGE SCALE GENOMIC DNA]</scope>
    <source>
        <strain evidence="1">SCGC-AAA259E17</strain>
    </source>
</reference>
<proteinExistence type="predicted"/>
<accession>A0A133UG74</accession>
<sequence length="94" mass="10975">MKPQDEISDIDELIIELDQLFRNAFSREGKRSREQKIVAILRKLKKLKCSFNLVEGRNLKSLWIFKYAGGEEIRRSIKVPNEVEAPFRKTGITP</sequence>